<organism evidence="1 2">
    <name type="scientific">Rhodoferax potami</name>
    <dbReference type="NCBI Taxonomy" id="3068338"/>
    <lineage>
        <taxon>Bacteria</taxon>
        <taxon>Pseudomonadati</taxon>
        <taxon>Pseudomonadota</taxon>
        <taxon>Betaproteobacteria</taxon>
        <taxon>Burkholderiales</taxon>
        <taxon>Comamonadaceae</taxon>
        <taxon>Rhodoferax</taxon>
    </lineage>
</organism>
<name>A0ABU3KNF5_9BURK</name>
<dbReference type="EMBL" id="JAVBIK010000001">
    <property type="protein sequence ID" value="MDT7519230.1"/>
    <property type="molecule type" value="Genomic_DNA"/>
</dbReference>
<dbReference type="InterPro" id="IPR023393">
    <property type="entry name" value="START-like_dom_sf"/>
</dbReference>
<dbReference type="Proteomes" id="UP001321700">
    <property type="component" value="Unassembled WGS sequence"/>
</dbReference>
<protein>
    <submittedName>
        <fullName evidence="1">SRPBCC family protein</fullName>
    </submittedName>
</protein>
<dbReference type="Pfam" id="PF10604">
    <property type="entry name" value="Polyketide_cyc2"/>
    <property type="match status" value="1"/>
</dbReference>
<dbReference type="InterPro" id="IPR019587">
    <property type="entry name" value="Polyketide_cyclase/dehydratase"/>
</dbReference>
<dbReference type="RefSeq" id="WP_313874925.1">
    <property type="nucleotide sequence ID" value="NZ_JAVBIK010000001.1"/>
</dbReference>
<dbReference type="SUPFAM" id="SSF55961">
    <property type="entry name" value="Bet v1-like"/>
    <property type="match status" value="1"/>
</dbReference>
<gene>
    <name evidence="1" type="ORF">RAE19_10980</name>
</gene>
<evidence type="ECO:0000313" key="1">
    <source>
        <dbReference type="EMBL" id="MDT7519230.1"/>
    </source>
</evidence>
<proteinExistence type="predicted"/>
<sequence length="155" mass="16397">MNHTLPQPSSLNKESARAMQFEASITINAPATTVFALYANVAGWPVWDPDLKAASLAGPLVSGAVGEVSPHSGPKSALRFVEVIQGKSVRMECKLPLGMMQFDYELQAQGASTVATHRTTFSGFLAPLWSRLIGSGMKKTLPAALAGLKRTAEAA</sequence>
<evidence type="ECO:0000313" key="2">
    <source>
        <dbReference type="Proteomes" id="UP001321700"/>
    </source>
</evidence>
<comment type="caution">
    <text evidence="1">The sequence shown here is derived from an EMBL/GenBank/DDBJ whole genome shotgun (WGS) entry which is preliminary data.</text>
</comment>
<keyword evidence="2" id="KW-1185">Reference proteome</keyword>
<dbReference type="Gene3D" id="3.30.530.20">
    <property type="match status" value="1"/>
</dbReference>
<accession>A0ABU3KNF5</accession>
<reference evidence="1 2" key="1">
    <citation type="submission" date="2023-08" db="EMBL/GenBank/DDBJ databases">
        <title>Rhodoferax potami sp. nov. and Rhodoferax mekongensis sp. nov., isolated from the Mekong River in Thailand.</title>
        <authorList>
            <person name="Kitikhun S."/>
            <person name="Charoenyingcharoen P."/>
            <person name="Siriarchawattana P."/>
            <person name="Likhitrattanapisal S."/>
            <person name="Nilsakha T."/>
            <person name="Chanpet A."/>
            <person name="Rattanawaree P."/>
            <person name="Ingsriswang S."/>
        </authorList>
    </citation>
    <scope>NUCLEOTIDE SEQUENCE [LARGE SCALE GENOMIC DNA]</scope>
    <source>
        <strain evidence="1 2">TBRC 17660</strain>
    </source>
</reference>